<keyword evidence="3" id="KW-0963">Cytoplasm</keyword>
<proteinExistence type="predicted"/>
<dbReference type="PANTHER" id="PTHR45912:SF3">
    <property type="entry name" value="CILIA- AND FLAGELLA-ASSOCIATED PROTEIN 47"/>
    <property type="match status" value="1"/>
</dbReference>
<dbReference type="SUPFAM" id="SSF47576">
    <property type="entry name" value="Calponin-homology domain, CH-domain"/>
    <property type="match status" value="1"/>
</dbReference>
<organism evidence="8 9">
    <name type="scientific">Chrysemys picta bellii</name>
    <name type="common">Western painted turtle</name>
    <name type="synonym">Emys bellii</name>
    <dbReference type="NCBI Taxonomy" id="8478"/>
    <lineage>
        <taxon>Eukaryota</taxon>
        <taxon>Metazoa</taxon>
        <taxon>Chordata</taxon>
        <taxon>Craniata</taxon>
        <taxon>Vertebrata</taxon>
        <taxon>Euteleostomi</taxon>
        <taxon>Archelosauria</taxon>
        <taxon>Testudinata</taxon>
        <taxon>Testudines</taxon>
        <taxon>Cryptodira</taxon>
        <taxon>Durocryptodira</taxon>
        <taxon>Testudinoidea</taxon>
        <taxon>Emydidae</taxon>
        <taxon>Chrysemys</taxon>
    </lineage>
</organism>
<evidence type="ECO:0000256" key="1">
    <source>
        <dbReference type="ARBA" id="ARBA00004138"/>
    </source>
</evidence>
<keyword evidence="9" id="KW-1185">Reference proteome</keyword>
<dbReference type="GO" id="GO:0005737">
    <property type="term" value="C:cytoplasm"/>
    <property type="evidence" value="ECO:0007669"/>
    <property type="project" value="UniProtKB-SubCell"/>
</dbReference>
<sequence>MAGPRDVAGLRLCPAELRFVDAVPGGRYRALLSVQNLQPGSRRLQLLPPRCAQFKLIVENPDKPVASGLQVTATVEYHPDSEEDLRDRLLLLVEEDVIEIPLIGLIPCCYLEIEPEINFGTVIANSKVISREISITNHGSSPGAFKIDYNGSVPVNIVPTSGVVEPKTLQLVKVDICTDIPRVIREVAKVELQGRGITNLRIEAHVVEQVLELLGVSHENTLECIHFGSVYFGTSNTEQVVLYNKSPETMNWVAVLEDDAVGGEMGIHLQKSTDAVLQELSFINRTKELDVSTLISCIPNQGTLLPYQKTVVTLCFSPKQFKRDIGLTEFPPRQDYALFLRFEAIGSKDSFLQALNGDSIPIKETHPHHVELALTGSGLPVMLTFSPGPVVNFMDCFMGEHTEIMCTLKNESESLPVTFSFHKIAHFNICPEKGKVKEKCTKDVMFSFAPRQAGTFKVKQVVDIFGSVAEEDNLLSLKIKPFHQIHLSFTGVCKPKTKKIMFKINPGITPMITNATGQLVADEIGRFIDFAPVAMLRSTQTQMHTHQINRDCKSDALIAFPNDRSASIRPSERHKKYRTIFTKADRYHYVDPDFAYTDYEELEKQAHKEYYADFIQSLRQRRLQKEATRKYNSLNNPVNIGLKPASGLRSPKITMTDLHKEKPKLETTPLNEDCLLSSRKLAAIESESLAKEVYDGLNAVPSSPQEKEDCNITLTPKQLYQILIGPSTIDFGEVCVHSASTRKMHIINNLPVHVWIQVEIESEELQQTSPLSHVLPPLSKTYIPVVFETNTLGKFQKSFTYTINNKHTGHVLVVAKAVPVALELSARELILNPTPGFLVETSFRTTVRLCNRRNYLAEFSWKPIVTDKGIAFSIRPAKGIVEAYKDLECEVVWHPGFCSPDTGEFNLCVHQGNTLKLKCLAKLGPTSIQFMEQRIPFNHAPLGLTTCKTAILQNTGHNHAYFQVLDSNPLPGMTITPSQGVVPVGGHADLKIDFTPNAVMKFDTRVEVAIRHGKVLEFRIGGSVEAPEIGISVESFNFHGVYAGSTQGIPFLLQNKGVARARVEFDLSKYKDFTLNFKDQSVVDYYPPRPYLYSVVLEGKSTLECLLCFTPKEVAAYDFSLPVNINFSEVPSSQQSTTATTPSGSGKHIIVPRPQIWSMTAPLCTVQATVLQPPLEFSTSELVFQSRSIHLEIADESLSTQKFDLKNISRQPVTWQLDLDGAGKAIEDGIFKFSLCAGVLDPGQKTSITVGFCPSYPGTYEAEVPVFLNDNPSHCKLLTLSSTVKSPKINFDPPFLILMPVPLDMKTEMYVNIIPKDYSRPSALQVEIPELEFEDGDKINPLSVQFPSGQVIAVSPEGTNVGLTCHISFRSSRPVSFLRNIFFIDDEKNRFSLQVAATAENCLLTVYPYLAFHCTDQQIVLRSDHNGIIYNNGEAVLHPCYTPGSLSHSTSSSSLCAVTNSAYEGSSESENMLENEWVKKDEADSQSQERENKFQLSLFPDEDREEHIFFQKVITAVQNWFTLFGWSKGPNPISIPHSLRRDVCKIQMTDEKVIKQNLGKDTKTVYDMLLHLSGQLLPGITSSQSLPSDPIERVIQLHWQHSTMLTFLKSQGACLPHVMPEFLLEPDEYKKWIGLQIALKVQMTELQKANMKNSEIFNNKSLFVLDDNVFETMSKRVWTDVLLQVYKVLVLARVSSLTISNLLSSESLQSMPRINAEPLSSNIYSPSERLLLTWLNTHYEKTRKIVWKDCQKGEVPPMRWIVNFDRDLLDGLVLAAQVAAYCPYLISTHFTNMYTNPGTPEQCLHNCLILVNAFHAISLDIGVQATDICDPNPVMMLMLCVYLYERLPQYLPKKTVEFTGAFHATVVRQVRLKNPSFKPLVYNATIVGRESADFLLPKGNTVVIAPKSQININVEFTSRFLHPAEAMLLLVSKTVSGVGGTTMTFSLKSKVSRIDPAGVIKCKSPCYERKKVSLNVTSPFRTDGIFRVILVESTTYLTVPEQLHQASQIKQGKTHSSECNVLNSTSDVGDEDVLCHKENNSNGFNRFNHLQEFFSPVCTLYLEGRSSANLDLYFLPFNLEKRYCTIILVNDLVGEFVYLVEGTCGIPLPSGLLPMDSPNVLRISSTLKGRSAVQPVLCLKCGLTDILEEKLKIPLINEAREKALAIAAQQQMSVLEHKRRKVTGTLESSSVRVAVAALGLSRIERDALYRPTKYPEKLKPVDYSIEVSMPEYFEIPEKLSIPVSATSKVNSKAFSEEDHQAVKATDKDTAVELPIKFTPRYPGRYPCQILLQSFYDIRVYLIECVVNTDSAEAELEFVTPAYQAVIQDIPVSNMSNQDWKLQAILEGHCFYGPPLIYVGPGETTQYPLMFKPIAECVTLGKLILQNETDGTEHIFGLKGIGRKPLALDHIVIDCQVRQITQKVLMVPNYTKNKLTYKVTSDLPMVAGTPNLTVEADDTTAYTLNVSAWKRGIFKGVISFIVEVEEQQQSRHNSSPEETDGEQALQKLSTETSQTVDAANTGGNSSCCKVWFSLEINCVPCAPERTLDVKCAALDTIGIEIPITNPTPETLQLDVVLMGASLSGETILVLQPQETLSYEVKYSPASTGTSEGSIIFLSEMVGEFWYALKLTSEKPLPTTLPEIECELGKWVRMYIPLLNPTYETLELEIVNSNPGNFSIETDPRKPLMVAPHSTTEVPVQFCPSALGRANHMASITFTCPQLNEWIFHLSGVGLIPQPMEPASISTCIGRHSSIIISFKNPTTEDILVDVLLTDQEQTICPLSASVLHRSSSKEFAFYLPLKQTQAIPLPPKGKLDIPVLFVPDTMKLYEAVVIVHVVKENGENWPYDDPAELNKELKSITTSENGEIHGICWIYPIHGIPEAQPYKSAPAVVCCRARNRVEERVEVLLTGVVPGTTAMPAAKNVMITTKIKTPSVQDEVQVTAGFSTTDEFLYEIQYESNKVKSQLESSVAINLVQKDRDAESGIITLTFNIVFAPNKPMRNSATLVVRCTTGGVWKFPILLLATEPEVDDVINIEAAGLNKESVIGFRLTSQTRYPEPFTAYFLPGSDPEFVVLPQAGELLPLDTIGTRITVGFKPSMYSKKHKATLVIQVSPLRVSGLAVLY</sequence>
<protein>
    <recommendedName>
        <fullName evidence="7">Calponin-homology (CH) domain-containing protein</fullName>
    </recommendedName>
</protein>
<evidence type="ECO:0000256" key="2">
    <source>
        <dbReference type="ARBA" id="ARBA00004496"/>
    </source>
</evidence>
<evidence type="ECO:0000259" key="7">
    <source>
        <dbReference type="PROSITE" id="PS50021"/>
    </source>
</evidence>
<evidence type="ECO:0000313" key="8">
    <source>
        <dbReference type="Ensembl" id="ENSCPBP00000035474.1"/>
    </source>
</evidence>
<dbReference type="InterPro" id="IPR053879">
    <property type="entry name" value="HYDIN_VesB_CFA65-like_Ig"/>
</dbReference>
<dbReference type="InterPro" id="IPR001715">
    <property type="entry name" value="CH_dom"/>
</dbReference>
<dbReference type="GO" id="GO:0007288">
    <property type="term" value="P:sperm axoneme assembly"/>
    <property type="evidence" value="ECO:0007669"/>
    <property type="project" value="TreeGrafter"/>
</dbReference>
<dbReference type="InterPro" id="IPR058952">
    <property type="entry name" value="Ig_CFAP47"/>
</dbReference>
<evidence type="ECO:0000256" key="3">
    <source>
        <dbReference type="ARBA" id="ARBA00022490"/>
    </source>
</evidence>
<dbReference type="Ensembl" id="ENSCPBT00000041609.1">
    <property type="protein sequence ID" value="ENSCPBP00000035474.1"/>
    <property type="gene ID" value="ENSCPBG00000024706.1"/>
</dbReference>
<keyword evidence="5" id="KW-0966">Cell projection</keyword>
<dbReference type="Pfam" id="PF26579">
    <property type="entry name" value="Ig_CFAP47"/>
    <property type="match status" value="1"/>
</dbReference>
<dbReference type="InterPro" id="IPR013783">
    <property type="entry name" value="Ig-like_fold"/>
</dbReference>
<accession>A0A8C3IKZ1</accession>
<feature type="region of interest" description="Disordered" evidence="6">
    <location>
        <begin position="2487"/>
        <end position="2516"/>
    </location>
</feature>
<reference evidence="8" key="1">
    <citation type="submission" date="2025-08" db="UniProtKB">
        <authorList>
            <consortium name="Ensembl"/>
        </authorList>
    </citation>
    <scope>IDENTIFICATION</scope>
</reference>
<evidence type="ECO:0000256" key="4">
    <source>
        <dbReference type="ARBA" id="ARBA00023069"/>
    </source>
</evidence>
<dbReference type="PANTHER" id="PTHR45912">
    <property type="entry name" value="CILIA- AND FLAGELLA-ASSOCIATED PROTEIN 47"/>
    <property type="match status" value="1"/>
</dbReference>
<comment type="subcellular location">
    <subcellularLocation>
        <location evidence="1">Cell projection</location>
        <location evidence="1">Cilium</location>
    </subcellularLocation>
    <subcellularLocation>
        <location evidence="2">Cytoplasm</location>
    </subcellularLocation>
</comment>
<dbReference type="OMA" id="PMTNEAK"/>
<dbReference type="Pfam" id="PF22544">
    <property type="entry name" value="HYDIN_VesB_CFA65-like_Ig"/>
    <property type="match status" value="1"/>
</dbReference>
<evidence type="ECO:0000256" key="5">
    <source>
        <dbReference type="ARBA" id="ARBA00023273"/>
    </source>
</evidence>
<dbReference type="GO" id="GO:0005929">
    <property type="term" value="C:cilium"/>
    <property type="evidence" value="ECO:0007669"/>
    <property type="project" value="UniProtKB-SubCell"/>
</dbReference>
<dbReference type="PROSITE" id="PS50021">
    <property type="entry name" value="CH"/>
    <property type="match status" value="1"/>
</dbReference>
<reference evidence="8" key="2">
    <citation type="submission" date="2025-09" db="UniProtKB">
        <authorList>
            <consortium name="Ensembl"/>
        </authorList>
    </citation>
    <scope>IDENTIFICATION</scope>
</reference>
<feature type="domain" description="Calponin-homology (CH)" evidence="7">
    <location>
        <begin position="1725"/>
        <end position="1848"/>
    </location>
</feature>
<gene>
    <name evidence="8" type="primary">CFAP47</name>
</gene>
<dbReference type="GeneTree" id="ENSGT00940000159699"/>
<dbReference type="InterPro" id="IPR036872">
    <property type="entry name" value="CH_dom_sf"/>
</dbReference>
<dbReference type="Gene3D" id="1.10.418.10">
    <property type="entry name" value="Calponin-like domain"/>
    <property type="match status" value="1"/>
</dbReference>
<keyword evidence="4" id="KW-0969">Cilium</keyword>
<dbReference type="Pfam" id="PF24529">
    <property type="entry name" value="CFAP47"/>
    <property type="match status" value="1"/>
</dbReference>
<evidence type="ECO:0000313" key="9">
    <source>
        <dbReference type="Proteomes" id="UP000694380"/>
    </source>
</evidence>
<evidence type="ECO:0000256" key="6">
    <source>
        <dbReference type="SAM" id="MobiDB-lite"/>
    </source>
</evidence>
<feature type="compositionally biased region" description="Polar residues" evidence="6">
    <location>
        <begin position="2505"/>
        <end position="2516"/>
    </location>
</feature>
<dbReference type="Gene3D" id="2.60.40.10">
    <property type="entry name" value="Immunoglobulins"/>
    <property type="match status" value="6"/>
</dbReference>
<dbReference type="InterPro" id="IPR056343">
    <property type="entry name" value="CFAP47_dom"/>
</dbReference>
<name>A0A8C3IKZ1_CHRPI</name>
<dbReference type="Proteomes" id="UP000694380">
    <property type="component" value="Unplaced"/>
</dbReference>